<dbReference type="Gene3D" id="3.30.9.10">
    <property type="entry name" value="D-Amino Acid Oxidase, subunit A, domain 2"/>
    <property type="match status" value="1"/>
</dbReference>
<evidence type="ECO:0000313" key="8">
    <source>
        <dbReference type="Proteomes" id="UP001501231"/>
    </source>
</evidence>
<dbReference type="SUPFAM" id="SSF50022">
    <property type="entry name" value="ISP domain"/>
    <property type="match status" value="1"/>
</dbReference>
<dbReference type="RefSeq" id="WP_344592608.1">
    <property type="nucleotide sequence ID" value="NZ_BAAARW010000020.1"/>
</dbReference>
<dbReference type="InterPro" id="IPR017941">
    <property type="entry name" value="Rieske_2Fe-2S"/>
</dbReference>
<dbReference type="InterPro" id="IPR006076">
    <property type="entry name" value="FAD-dep_OxRdtase"/>
</dbReference>
<evidence type="ECO:0000313" key="7">
    <source>
        <dbReference type="EMBL" id="GAA2433262.1"/>
    </source>
</evidence>
<comment type="caution">
    <text evidence="7">The sequence shown here is derived from an EMBL/GenBank/DDBJ whole genome shotgun (WGS) entry which is preliminary data.</text>
</comment>
<gene>
    <name evidence="7" type="ORF">GCM10010191_54290</name>
</gene>
<dbReference type="PRINTS" id="PR00162">
    <property type="entry name" value="RIESKE"/>
</dbReference>
<keyword evidence="5" id="KW-1015">Disulfide bond</keyword>
<dbReference type="InterPro" id="IPR036922">
    <property type="entry name" value="Rieske_2Fe-2S_sf"/>
</dbReference>
<dbReference type="Pfam" id="PF00355">
    <property type="entry name" value="Rieske"/>
    <property type="match status" value="1"/>
</dbReference>
<proteinExistence type="predicted"/>
<evidence type="ECO:0000256" key="5">
    <source>
        <dbReference type="ARBA" id="ARBA00023157"/>
    </source>
</evidence>
<evidence type="ECO:0000256" key="3">
    <source>
        <dbReference type="ARBA" id="ARBA00023004"/>
    </source>
</evidence>
<sequence>MIEGIAQSYWMASSDPTSYPALTEPAEVDVAVVGGGIAGLATAWELARAGRAPVVLEADRIAAGVTGFTTGRLSAAHPWIYRPLRDSLGPDVARLYARSQQEAVERVERTARELGLDCDLERRPSHVYVESPDRVDALKTETEAVQEAGLPASFVTGTDLPYEVAGAMRVEDQLQFHPRRYLLGLAEDLVRRGGRVHERTRVVEVAEESGDRPHVLTTSDGVTVTAREVVIATLFPIIESALLSFRLTPLRELVIAAPIDADDDPGAMYITRQENTRSVRTAPYGDGRRLLLVTGESFSPGDDDVARHQRELVAWTREHFKVGDIEYWWSAQDLDTSDKIPYVGAVADRLYVATGYARSGMSHGIMSGRLLAGLITGDPPEWADLYDPRRAHPRREARPMLSAGMTNMRRFLEDRARVRSGSLDDIALGSGEVIRHGGRHCAAYRDEDGTPHVVSARCTHMACLVAFNATERVWECPCHGSRFAVDGSVLQGPATTDLAPVDP</sequence>
<dbReference type="SUPFAM" id="SSF51905">
    <property type="entry name" value="FAD/NAD(P)-binding domain"/>
    <property type="match status" value="1"/>
</dbReference>
<dbReference type="PROSITE" id="PS51296">
    <property type="entry name" value="RIESKE"/>
    <property type="match status" value="1"/>
</dbReference>
<dbReference type="InterPro" id="IPR005805">
    <property type="entry name" value="Rieske_Fe-S_prot_C"/>
</dbReference>
<feature type="domain" description="Rieske" evidence="6">
    <location>
        <begin position="418"/>
        <end position="503"/>
    </location>
</feature>
<evidence type="ECO:0000256" key="1">
    <source>
        <dbReference type="ARBA" id="ARBA00022714"/>
    </source>
</evidence>
<dbReference type="EMBL" id="BAAARW010000020">
    <property type="protein sequence ID" value="GAA2433262.1"/>
    <property type="molecule type" value="Genomic_DNA"/>
</dbReference>
<keyword evidence="4" id="KW-0411">Iron-sulfur</keyword>
<protein>
    <submittedName>
        <fullName evidence="7">FAD-dependent oxidoreductase</fullName>
    </submittedName>
</protein>
<reference evidence="8" key="1">
    <citation type="journal article" date="2019" name="Int. J. Syst. Evol. Microbiol.">
        <title>The Global Catalogue of Microorganisms (GCM) 10K type strain sequencing project: providing services to taxonomists for standard genome sequencing and annotation.</title>
        <authorList>
            <consortium name="The Broad Institute Genomics Platform"/>
            <consortium name="The Broad Institute Genome Sequencing Center for Infectious Disease"/>
            <person name="Wu L."/>
            <person name="Ma J."/>
        </authorList>
    </citation>
    <scope>NUCLEOTIDE SEQUENCE [LARGE SCALE GENOMIC DNA]</scope>
    <source>
        <strain evidence="8">JCM 3325</strain>
    </source>
</reference>
<keyword evidence="8" id="KW-1185">Reference proteome</keyword>
<keyword evidence="2" id="KW-0479">Metal-binding</keyword>
<accession>A0ABP5WQ61</accession>
<evidence type="ECO:0000256" key="2">
    <source>
        <dbReference type="ARBA" id="ARBA00022723"/>
    </source>
</evidence>
<keyword evidence="3" id="KW-0408">Iron</keyword>
<evidence type="ECO:0000259" key="6">
    <source>
        <dbReference type="PROSITE" id="PS51296"/>
    </source>
</evidence>
<dbReference type="Pfam" id="PF01266">
    <property type="entry name" value="DAO"/>
    <property type="match status" value="1"/>
</dbReference>
<dbReference type="Gene3D" id="2.102.10.10">
    <property type="entry name" value="Rieske [2Fe-2S] iron-sulphur domain"/>
    <property type="match status" value="1"/>
</dbReference>
<evidence type="ECO:0000256" key="4">
    <source>
        <dbReference type="ARBA" id="ARBA00023014"/>
    </source>
</evidence>
<dbReference type="Proteomes" id="UP001501231">
    <property type="component" value="Unassembled WGS sequence"/>
</dbReference>
<dbReference type="PANTHER" id="PTHR13847:SF274">
    <property type="entry name" value="RIESKE 2FE-2S IRON-SULFUR PROTEIN YHFW-RELATED"/>
    <property type="match status" value="1"/>
</dbReference>
<dbReference type="InterPro" id="IPR036188">
    <property type="entry name" value="FAD/NAD-bd_sf"/>
</dbReference>
<organism evidence="7 8">
    <name type="scientific">Actinomadura vinacea</name>
    <dbReference type="NCBI Taxonomy" id="115336"/>
    <lineage>
        <taxon>Bacteria</taxon>
        <taxon>Bacillati</taxon>
        <taxon>Actinomycetota</taxon>
        <taxon>Actinomycetes</taxon>
        <taxon>Streptosporangiales</taxon>
        <taxon>Thermomonosporaceae</taxon>
        <taxon>Actinomadura</taxon>
    </lineage>
</organism>
<dbReference type="Gene3D" id="3.50.50.60">
    <property type="entry name" value="FAD/NAD(P)-binding domain"/>
    <property type="match status" value="1"/>
</dbReference>
<keyword evidence="1" id="KW-0001">2Fe-2S</keyword>
<name>A0ABP5WQ61_9ACTN</name>
<dbReference type="PANTHER" id="PTHR13847">
    <property type="entry name" value="SARCOSINE DEHYDROGENASE-RELATED"/>
    <property type="match status" value="1"/>
</dbReference>